<protein>
    <submittedName>
        <fullName evidence="2">Pro-sigmaK processing inhibitor BofA</fullName>
    </submittedName>
</protein>
<dbReference type="InterPro" id="IPR010001">
    <property type="entry name" value="BofA"/>
</dbReference>
<accession>A0A8J3APZ7</accession>
<organism evidence="2 3">
    <name type="scientific">Gottfriedia solisilvae</name>
    <dbReference type="NCBI Taxonomy" id="1516104"/>
    <lineage>
        <taxon>Bacteria</taxon>
        <taxon>Bacillati</taxon>
        <taxon>Bacillota</taxon>
        <taxon>Bacilli</taxon>
        <taxon>Bacillales</taxon>
        <taxon>Bacillaceae</taxon>
        <taxon>Gottfriedia</taxon>
    </lineage>
</organism>
<keyword evidence="3" id="KW-1185">Reference proteome</keyword>
<dbReference type="EMBL" id="BMHB01000009">
    <property type="protein sequence ID" value="GGI18553.1"/>
    <property type="molecule type" value="Genomic_DNA"/>
</dbReference>
<feature type="transmembrane region" description="Helical" evidence="1">
    <location>
        <begin position="58"/>
        <end position="86"/>
    </location>
</feature>
<proteinExistence type="predicted"/>
<name>A0A8J3APZ7_9BACI</name>
<keyword evidence="1" id="KW-0472">Membrane</keyword>
<keyword evidence="1" id="KW-0812">Transmembrane</keyword>
<comment type="caution">
    <text evidence="2">The sequence shown here is derived from an EMBL/GenBank/DDBJ whole genome shotgun (WGS) entry which is preliminary data.</text>
</comment>
<dbReference type="AlphaFoldDB" id="A0A8J3APZ7"/>
<feature type="transmembrane region" description="Helical" evidence="1">
    <location>
        <begin position="33"/>
        <end position="52"/>
    </location>
</feature>
<keyword evidence="1" id="KW-1133">Transmembrane helix</keyword>
<dbReference type="OrthoDB" id="2692225at2"/>
<feature type="transmembrane region" description="Helical" evidence="1">
    <location>
        <begin position="6"/>
        <end position="24"/>
    </location>
</feature>
<evidence type="ECO:0000313" key="3">
    <source>
        <dbReference type="Proteomes" id="UP000626244"/>
    </source>
</evidence>
<sequence length="87" mass="9591">MNSVIMISVVLFVILFLLLVGLPFKAFKNISKYVLRGIVCIMIVFLLNYILASNNFHIPINAFTCLFVSILGMPGIVALGVIGIYLV</sequence>
<evidence type="ECO:0000256" key="1">
    <source>
        <dbReference type="SAM" id="Phobius"/>
    </source>
</evidence>
<reference evidence="3" key="1">
    <citation type="journal article" date="2019" name="Int. J. Syst. Evol. Microbiol.">
        <title>The Global Catalogue of Microorganisms (GCM) 10K type strain sequencing project: providing services to taxonomists for standard genome sequencing and annotation.</title>
        <authorList>
            <consortium name="The Broad Institute Genomics Platform"/>
            <consortium name="The Broad Institute Genome Sequencing Center for Infectious Disease"/>
            <person name="Wu L."/>
            <person name="Ma J."/>
        </authorList>
    </citation>
    <scope>NUCLEOTIDE SEQUENCE [LARGE SCALE GENOMIC DNA]</scope>
    <source>
        <strain evidence="3">CGMCC 1.14993</strain>
    </source>
</reference>
<dbReference type="Proteomes" id="UP000626244">
    <property type="component" value="Unassembled WGS sequence"/>
</dbReference>
<dbReference type="Pfam" id="PF07441">
    <property type="entry name" value="BofA"/>
    <property type="match status" value="1"/>
</dbReference>
<dbReference type="RefSeq" id="WP_158093331.1">
    <property type="nucleotide sequence ID" value="NZ_BMHB01000009.1"/>
</dbReference>
<gene>
    <name evidence="2" type="ORF">GCM10007380_43480</name>
</gene>
<evidence type="ECO:0000313" key="2">
    <source>
        <dbReference type="EMBL" id="GGI18553.1"/>
    </source>
</evidence>